<sequence length="226" mass="25419">MHRVFHVSFLKTSLGEHSIATATLPPLDHEGNMVLEPAKIVGYRDKAHTAAALDQVVKVPPLQKGASMPEVHYTPLSTFSWEQDSYKVKVYFPLEGASQEKASFNCSQASFDVKLHDVNGKNYRCGIPKLNKAIDPEKSSVLVKPKRIIITLKKQDKGHWLDLHFKEDMFKPNLGKDKDPMSGIMDLMKNMYEEGDDDMKRTIAKAWSEARSGKKSDPLSSSLNDF</sequence>
<protein>
    <submittedName>
        <fullName evidence="1">Uncharacterized protein</fullName>
    </submittedName>
</protein>
<name>A0ACC2E8K6_DIPCM</name>
<evidence type="ECO:0000313" key="1">
    <source>
        <dbReference type="EMBL" id="KAJ7562718.1"/>
    </source>
</evidence>
<proteinExistence type="predicted"/>
<evidence type="ECO:0000313" key="2">
    <source>
        <dbReference type="Proteomes" id="UP001162992"/>
    </source>
</evidence>
<dbReference type="Proteomes" id="UP001162992">
    <property type="component" value="Chromosome 3"/>
</dbReference>
<organism evidence="1 2">
    <name type="scientific">Diphasiastrum complanatum</name>
    <name type="common">Issler's clubmoss</name>
    <name type="synonym">Lycopodium complanatum</name>
    <dbReference type="NCBI Taxonomy" id="34168"/>
    <lineage>
        <taxon>Eukaryota</taxon>
        <taxon>Viridiplantae</taxon>
        <taxon>Streptophyta</taxon>
        <taxon>Embryophyta</taxon>
        <taxon>Tracheophyta</taxon>
        <taxon>Lycopodiopsida</taxon>
        <taxon>Lycopodiales</taxon>
        <taxon>Lycopodiaceae</taxon>
        <taxon>Lycopodioideae</taxon>
        <taxon>Diphasiastrum</taxon>
    </lineage>
</organism>
<comment type="caution">
    <text evidence="1">The sequence shown here is derived from an EMBL/GenBank/DDBJ whole genome shotgun (WGS) entry which is preliminary data.</text>
</comment>
<accession>A0ACC2E8K6</accession>
<gene>
    <name evidence="1" type="ORF">O6H91_03G081800</name>
</gene>
<reference evidence="2" key="1">
    <citation type="journal article" date="2024" name="Proc. Natl. Acad. Sci. U.S.A.">
        <title>Extraordinary preservation of gene collinearity over three hundred million years revealed in homosporous lycophytes.</title>
        <authorList>
            <person name="Li C."/>
            <person name="Wickell D."/>
            <person name="Kuo L.Y."/>
            <person name="Chen X."/>
            <person name="Nie B."/>
            <person name="Liao X."/>
            <person name="Peng D."/>
            <person name="Ji J."/>
            <person name="Jenkins J."/>
            <person name="Williams M."/>
            <person name="Shu S."/>
            <person name="Plott C."/>
            <person name="Barry K."/>
            <person name="Rajasekar S."/>
            <person name="Grimwood J."/>
            <person name="Han X."/>
            <person name="Sun S."/>
            <person name="Hou Z."/>
            <person name="He W."/>
            <person name="Dai G."/>
            <person name="Sun C."/>
            <person name="Schmutz J."/>
            <person name="Leebens-Mack J.H."/>
            <person name="Li F.W."/>
            <person name="Wang L."/>
        </authorList>
    </citation>
    <scope>NUCLEOTIDE SEQUENCE [LARGE SCALE GENOMIC DNA]</scope>
    <source>
        <strain evidence="2">cv. PW_Plant_1</strain>
    </source>
</reference>
<dbReference type="EMBL" id="CM055094">
    <property type="protein sequence ID" value="KAJ7562718.1"/>
    <property type="molecule type" value="Genomic_DNA"/>
</dbReference>
<keyword evidence="2" id="KW-1185">Reference proteome</keyword>